<dbReference type="PANTHER" id="PTHR38039:SF1">
    <property type="entry name" value="TOXIN YOEB"/>
    <property type="match status" value="1"/>
</dbReference>
<comment type="similarity">
    <text evidence="1">Belongs to the YoeB family.</text>
</comment>
<evidence type="ECO:0000256" key="3">
    <source>
        <dbReference type="ARBA" id="ARBA00022722"/>
    </source>
</evidence>
<organism evidence="8 9">
    <name type="scientific">Nocardia callitridis</name>
    <dbReference type="NCBI Taxonomy" id="648753"/>
    <lineage>
        <taxon>Bacteria</taxon>
        <taxon>Bacillati</taxon>
        <taxon>Actinomycetota</taxon>
        <taxon>Actinomycetes</taxon>
        <taxon>Mycobacteriales</taxon>
        <taxon>Nocardiaceae</taxon>
        <taxon>Nocardia</taxon>
    </lineage>
</organism>
<keyword evidence="4" id="KW-0255">Endonuclease</keyword>
<name>A0ABP9JS38_9NOCA</name>
<dbReference type="Pfam" id="PF06769">
    <property type="entry name" value="YoeB_toxin"/>
    <property type="match status" value="1"/>
</dbReference>
<reference evidence="9" key="1">
    <citation type="journal article" date="2019" name="Int. J. Syst. Evol. Microbiol.">
        <title>The Global Catalogue of Microorganisms (GCM) 10K type strain sequencing project: providing services to taxonomists for standard genome sequencing and annotation.</title>
        <authorList>
            <consortium name="The Broad Institute Genomics Platform"/>
            <consortium name="The Broad Institute Genome Sequencing Center for Infectious Disease"/>
            <person name="Wu L."/>
            <person name="Ma J."/>
        </authorList>
    </citation>
    <scope>NUCLEOTIDE SEQUENCE [LARGE SCALE GENOMIC DNA]</scope>
    <source>
        <strain evidence="9">JCM 18298</strain>
    </source>
</reference>
<keyword evidence="3" id="KW-0540">Nuclease</keyword>
<dbReference type="RefSeq" id="WP_345493127.1">
    <property type="nucleotide sequence ID" value="NZ_BAABJM010000001.1"/>
</dbReference>
<comment type="caution">
    <text evidence="8">The sequence shown here is derived from an EMBL/GenBank/DDBJ whole genome shotgun (WGS) entry which is preliminary data.</text>
</comment>
<evidence type="ECO:0000313" key="9">
    <source>
        <dbReference type="Proteomes" id="UP001500603"/>
    </source>
</evidence>
<evidence type="ECO:0000256" key="1">
    <source>
        <dbReference type="ARBA" id="ARBA00008172"/>
    </source>
</evidence>
<evidence type="ECO:0000256" key="7">
    <source>
        <dbReference type="ARBA" id="ARBA00050056"/>
    </source>
</evidence>
<accession>A0ABP9JS38</accession>
<dbReference type="EMBL" id="BAABJM010000001">
    <property type="protein sequence ID" value="GAA5042498.1"/>
    <property type="molecule type" value="Genomic_DNA"/>
</dbReference>
<proteinExistence type="inferred from homology"/>
<keyword evidence="2" id="KW-1277">Toxin-antitoxin system</keyword>
<sequence>MPDRKLVFTSYGWETYTSWLARDRSVLKAANKLIAAALADPFAGIGKPEPLKHQLAGKWSRRITREHRLVYFVTDTELVVVVVGGHYDD</sequence>
<dbReference type="PANTHER" id="PTHR38039">
    <property type="entry name" value="TOXIN YOEB"/>
    <property type="match status" value="1"/>
</dbReference>
<gene>
    <name evidence="8" type="ORF">GCM10023318_02860</name>
</gene>
<evidence type="ECO:0000313" key="8">
    <source>
        <dbReference type="EMBL" id="GAA5042498.1"/>
    </source>
</evidence>
<evidence type="ECO:0000256" key="5">
    <source>
        <dbReference type="ARBA" id="ARBA00022801"/>
    </source>
</evidence>
<keyword evidence="5" id="KW-0378">Hydrolase</keyword>
<dbReference type="SUPFAM" id="SSF143011">
    <property type="entry name" value="RelE-like"/>
    <property type="match status" value="1"/>
</dbReference>
<protein>
    <recommendedName>
        <fullName evidence="7">Endoribonuclease YoeB</fullName>
    </recommendedName>
    <alternativeName>
        <fullName evidence="6">Putative mRNA interferase YoeB</fullName>
    </alternativeName>
</protein>
<dbReference type="NCBIfam" id="TIGR02116">
    <property type="entry name" value="toxin_Txe_YoeB"/>
    <property type="match status" value="1"/>
</dbReference>
<evidence type="ECO:0000256" key="6">
    <source>
        <dbReference type="ARBA" id="ARBA00030388"/>
    </source>
</evidence>
<dbReference type="Gene3D" id="3.30.2310.20">
    <property type="entry name" value="RelE-like"/>
    <property type="match status" value="1"/>
</dbReference>
<dbReference type="Proteomes" id="UP001500603">
    <property type="component" value="Unassembled WGS sequence"/>
</dbReference>
<evidence type="ECO:0000256" key="4">
    <source>
        <dbReference type="ARBA" id="ARBA00022759"/>
    </source>
</evidence>
<keyword evidence="9" id="KW-1185">Reference proteome</keyword>
<dbReference type="InterPro" id="IPR035093">
    <property type="entry name" value="RelE/ParE_toxin_dom_sf"/>
</dbReference>
<evidence type="ECO:0000256" key="2">
    <source>
        <dbReference type="ARBA" id="ARBA00022649"/>
    </source>
</evidence>
<dbReference type="InterPro" id="IPR009614">
    <property type="entry name" value="YoeB_toxin"/>
</dbReference>